<dbReference type="Pfam" id="PF01966">
    <property type="entry name" value="HD"/>
    <property type="match status" value="1"/>
</dbReference>
<dbReference type="InterPro" id="IPR003607">
    <property type="entry name" value="HD/PDEase_dom"/>
</dbReference>
<reference evidence="2 3" key="1">
    <citation type="journal article" date="2015" name="Nature">
        <title>rRNA introns, odd ribosomes, and small enigmatic genomes across a large radiation of phyla.</title>
        <authorList>
            <person name="Brown C.T."/>
            <person name="Hug L.A."/>
            <person name="Thomas B.C."/>
            <person name="Sharon I."/>
            <person name="Castelle C.J."/>
            <person name="Singh A."/>
            <person name="Wilkins M.J."/>
            <person name="Williams K.H."/>
            <person name="Banfield J.F."/>
        </authorList>
    </citation>
    <scope>NUCLEOTIDE SEQUENCE [LARGE SCALE GENOMIC DNA]</scope>
</reference>
<comment type="caution">
    <text evidence="2">The sequence shown here is derived from an EMBL/GenBank/DDBJ whole genome shotgun (WGS) entry which is preliminary data.</text>
</comment>
<proteinExistence type="predicted"/>
<sequence>MIHFEPVVKYAKQLAKEVGADEEIVEISAWLHDIGSIHGHKDIHHEYGRDYAQKYLSELGYPQEKIDMVKHAIYAHRGSQSIARETKEAECVADADAMSHIYDVVSLFRLAFKDKQMETEDAREFVKLKLERSYNKLSDFGKQFIKDQYDAVVIVLKK</sequence>
<dbReference type="AlphaFoldDB" id="A0A0G0XRT5"/>
<dbReference type="EMBL" id="LCAW01000004">
    <property type="protein sequence ID" value="KKR99620.1"/>
    <property type="molecule type" value="Genomic_DNA"/>
</dbReference>
<dbReference type="Gene3D" id="1.10.3210.10">
    <property type="entry name" value="Hypothetical protein af1432"/>
    <property type="match status" value="1"/>
</dbReference>
<name>A0A0G0XRT5_9BACT</name>
<organism evidence="2 3">
    <name type="scientific">Candidatus Uhrbacteria bacterium GW2011_GWC1_41_20</name>
    <dbReference type="NCBI Taxonomy" id="1618983"/>
    <lineage>
        <taxon>Bacteria</taxon>
        <taxon>Candidatus Uhriibacteriota</taxon>
    </lineage>
</organism>
<dbReference type="CDD" id="cd00077">
    <property type="entry name" value="HDc"/>
    <property type="match status" value="1"/>
</dbReference>
<evidence type="ECO:0000313" key="3">
    <source>
        <dbReference type="Proteomes" id="UP000033930"/>
    </source>
</evidence>
<dbReference type="InterPro" id="IPR006674">
    <property type="entry name" value="HD_domain"/>
</dbReference>
<gene>
    <name evidence="2" type="ORF">UU50_C0004G0001</name>
</gene>
<evidence type="ECO:0000313" key="2">
    <source>
        <dbReference type="EMBL" id="KKR99620.1"/>
    </source>
</evidence>
<dbReference type="Proteomes" id="UP000033930">
    <property type="component" value="Unassembled WGS sequence"/>
</dbReference>
<dbReference type="PROSITE" id="PS51831">
    <property type="entry name" value="HD"/>
    <property type="match status" value="1"/>
</dbReference>
<dbReference type="GO" id="GO:0016787">
    <property type="term" value="F:hydrolase activity"/>
    <property type="evidence" value="ECO:0007669"/>
    <property type="project" value="UniProtKB-KW"/>
</dbReference>
<dbReference type="SUPFAM" id="SSF109604">
    <property type="entry name" value="HD-domain/PDEase-like"/>
    <property type="match status" value="1"/>
</dbReference>
<feature type="domain" description="HD" evidence="1">
    <location>
        <begin position="1"/>
        <end position="101"/>
    </location>
</feature>
<protein>
    <submittedName>
        <fullName evidence="2">Metal dependent phosphohydrolase</fullName>
    </submittedName>
</protein>
<keyword evidence="2" id="KW-0378">Hydrolase</keyword>
<accession>A0A0G0XRT5</accession>
<evidence type="ECO:0000259" key="1">
    <source>
        <dbReference type="PROSITE" id="PS51831"/>
    </source>
</evidence>